<reference evidence="8 9" key="1">
    <citation type="submission" date="2017-03" db="EMBL/GenBank/DDBJ databases">
        <title>Genome Survey of Euroglyphus maynei.</title>
        <authorList>
            <person name="Arlian L.G."/>
            <person name="Morgan M.S."/>
            <person name="Rider S.D."/>
        </authorList>
    </citation>
    <scope>NUCLEOTIDE SEQUENCE [LARGE SCALE GENOMIC DNA]</scope>
    <source>
        <strain evidence="8">Arlian Lab</strain>
        <tissue evidence="8">Whole body</tissue>
    </source>
</reference>
<dbReference type="PANTHER" id="PTHR21725">
    <property type="entry name" value="E3 UBIQUITIN-PROTEIN LIGASE UBR4"/>
    <property type="match status" value="1"/>
</dbReference>
<keyword evidence="3" id="KW-0862">Zinc</keyword>
<dbReference type="OrthoDB" id="6514947at2759"/>
<feature type="zinc finger region" description="UBR-type" evidence="4">
    <location>
        <begin position="1012"/>
        <end position="1081"/>
    </location>
</feature>
<keyword evidence="2" id="KW-0863">Zinc-finger</keyword>
<dbReference type="CDD" id="cd19680">
    <property type="entry name" value="UBR-box_UBR4"/>
    <property type="match status" value="1"/>
</dbReference>
<evidence type="ECO:0000256" key="2">
    <source>
        <dbReference type="ARBA" id="ARBA00022771"/>
    </source>
</evidence>
<dbReference type="EMBL" id="MUJZ01004064">
    <property type="protein sequence ID" value="OTF83357.1"/>
    <property type="molecule type" value="Genomic_DNA"/>
</dbReference>
<keyword evidence="9" id="KW-1185">Reference proteome</keyword>
<dbReference type="Pfam" id="PF02207">
    <property type="entry name" value="zf-UBR"/>
    <property type="match status" value="1"/>
</dbReference>
<dbReference type="InterPro" id="IPR045841">
    <property type="entry name" value="E3_UBR4_N"/>
</dbReference>
<evidence type="ECO:0000259" key="7">
    <source>
        <dbReference type="PROSITE" id="PS51157"/>
    </source>
</evidence>
<keyword evidence="6" id="KW-1133">Transmembrane helix</keyword>
<feature type="domain" description="UBR-type" evidence="7">
    <location>
        <begin position="1012"/>
        <end position="1081"/>
    </location>
</feature>
<dbReference type="SUPFAM" id="SSF50978">
    <property type="entry name" value="WD40 repeat-like"/>
    <property type="match status" value="1"/>
</dbReference>
<comment type="caution">
    <text evidence="8">The sequence shown here is derived from an EMBL/GenBank/DDBJ whole genome shotgun (WGS) entry which is preliminary data.</text>
</comment>
<evidence type="ECO:0000256" key="5">
    <source>
        <dbReference type="SAM" id="MobiDB-lite"/>
    </source>
</evidence>
<dbReference type="Pfam" id="PF19423">
    <property type="entry name" value="E3_UBR4_N"/>
    <property type="match status" value="2"/>
</dbReference>
<evidence type="ECO:0000256" key="3">
    <source>
        <dbReference type="ARBA" id="ARBA00022833"/>
    </source>
</evidence>
<name>A0A1Y3BTF4_EURMA</name>
<feature type="compositionally biased region" description="Low complexity" evidence="5">
    <location>
        <begin position="2314"/>
        <end position="2336"/>
    </location>
</feature>
<evidence type="ECO:0000256" key="4">
    <source>
        <dbReference type="PROSITE-ProRule" id="PRU00508"/>
    </source>
</evidence>
<dbReference type="Proteomes" id="UP000194236">
    <property type="component" value="Unassembled WGS sequence"/>
</dbReference>
<accession>A0A1Y3BTF4</accession>
<evidence type="ECO:0000256" key="1">
    <source>
        <dbReference type="ARBA" id="ARBA00022723"/>
    </source>
</evidence>
<keyword evidence="1" id="KW-0479">Metal-binding</keyword>
<feature type="non-terminal residue" evidence="8">
    <location>
        <position position="2368"/>
    </location>
</feature>
<proteinExistence type="predicted"/>
<dbReference type="PROSITE" id="PS51157">
    <property type="entry name" value="ZF_UBR"/>
    <property type="match status" value="1"/>
</dbReference>
<dbReference type="InterPro" id="IPR045189">
    <property type="entry name" value="UBR4-like"/>
</dbReference>
<dbReference type="GO" id="GO:0008270">
    <property type="term" value="F:zinc ion binding"/>
    <property type="evidence" value="ECO:0007669"/>
    <property type="project" value="UniProtKB-KW"/>
</dbReference>
<dbReference type="InterPro" id="IPR036322">
    <property type="entry name" value="WD40_repeat_dom_sf"/>
</dbReference>
<evidence type="ECO:0000313" key="9">
    <source>
        <dbReference type="Proteomes" id="UP000194236"/>
    </source>
</evidence>
<feature type="compositionally biased region" description="Polar residues" evidence="5">
    <location>
        <begin position="2238"/>
        <end position="2262"/>
    </location>
</feature>
<feature type="region of interest" description="Disordered" evidence="5">
    <location>
        <begin position="1712"/>
        <end position="1732"/>
    </location>
</feature>
<feature type="transmembrane region" description="Helical" evidence="6">
    <location>
        <begin position="800"/>
        <end position="821"/>
    </location>
</feature>
<feature type="compositionally biased region" description="Polar residues" evidence="5">
    <location>
        <begin position="2281"/>
        <end position="2300"/>
    </location>
</feature>
<feature type="compositionally biased region" description="Gly residues" evidence="5">
    <location>
        <begin position="2337"/>
        <end position="2348"/>
    </location>
</feature>
<feature type="compositionally biased region" description="Basic residues" evidence="5">
    <location>
        <begin position="1092"/>
        <end position="1107"/>
    </location>
</feature>
<feature type="region of interest" description="Disordered" evidence="5">
    <location>
        <begin position="1087"/>
        <end position="1125"/>
    </location>
</feature>
<dbReference type="SMART" id="SM00396">
    <property type="entry name" value="ZnF_UBR1"/>
    <property type="match status" value="1"/>
</dbReference>
<sequence length="2368" mass="271161">MHNLVAIQILSEEQQNSLLAYLGFKPSLDSECSWPLHHGVRSLAILAQIILLRQQKEQEDIKCDFNSTTIQIWRGFINKLKQSALSFKGEVAFFNPECPDFQEDLNVEHAQLMLFLFHNLKLLQRKHVFSLVGLSLNEISIKLSSNKCSISAAQILYIGRILHLFEYMCKNLYDTPAYLFEQINHNLLNVNIINNDQMDSIRLPPKSKEDLIKVKLEELQKCPDSFRNIKFFVDKKLDLNYFNHLISDYRNLSSSSLQSTVDNLNNLNLFDFIIHPRFYHLMDVTITTPKSSSLRNFKPKLDGIACNFMLAGFQSLSYDQFYNSLLNLWQFIGYQYDFDSRQTHQSEQDVNQMKLRYPQFGSFGLCAMDYTFGTMWRLMNQLPPSLKHLNDIQSMVDSSMEDELNSFASIDASRILNMCIWLPRFENNRPICQWVSELLSKQGDSNSDGIDTIIKDMVRKFGSLQFNYQLLKCIGWSFFRYIQSSSNEQSSLFKNILLTQQQQLLPLQSYQFPKFFTLFTMDIFLERLIFLFHDEFKKSSKNRNTDDSQMLVDKYLTLMLGLFDKLHQEINAVLLYDDQLSQAGRNNSADMQYLFYRSMMNICSSNSFDSHLSEIAKKIINYLPQAIVLKIDQWDRIYANGDSNVTDQELPILLQKGVLFEPPLIELANRSSTSSSSQSKSKANYLYHLSAFINEKCAIDMPTVTSVDTGDGNITWIKLKQFMIKLFKFIEYIYSQKDYPQQSDPFVTCLMIQSNLVSTSFVSKSSSLNHQTSVTYQILNKLFANQDLTKIDIDPDSYSFILYPYFIGNAFFILSVFNHPLFTELKKSDQLKFVLVEWMKWYSYLSLKLLFKVLFTSLVYLISSTGNFDQEYIPGKPIHGHFRLIHEVMKWLTMIKDQLCNREMLNKIETSLIGNGKQRFLLESSYQMLAYLSDIFNALEYRYVFIKNRKDGSGGEEDNKHKKDDSKIKSSPISSRLFIDDEFDVDVEHSNIIYTDDEMDLDYEDEEDLAGQLCTFTQTAKDFINQHWYHCHTCKMLDGVGVCTVCAKVCHRNHDVTYSKCGSFFCDCGAKEDGSCKALVKRQPNTNDRDKKILKKRSQQQHHHHRAATPTDNNKSNHQSDGKKATFTDKKRALRISKYWYTSFYSLDSHQSKLSDNYKMSRNRFSANPMIVQNYERFGLKYENLDNYSSLFMSYIVPISDTVISLVEFFVPILQNFFDIHSELGYFTNIRKAFDELHCSTKSLSLQKCEQLMVVQKTWHDSFIDMSNDQSHSSRHLSIMSGSIVHCQSMLVIGANAYDNYTWNLSQQQLPSTYPCMLALVHDKNRLSIIHLNQLLGQVYSNSRKKLNPQKIATVSFPFTIMTISNNPMNDKLIAIASLKECHVLTLAPNGAITGHYPLSMSFDNNNHIIKTFWFPDRHTELAVVTLDFIKIYDLSLENRDQPIYNFVITQRKIRDMTFFSYKDRNGETKRFILILSGRGHIYAEELNSKSKCSSSNDVFYVTSILNVSYPKHWNSNNPPTVVGFSIYYSHSLQMLFVSFITGCSFCAPFGIKNIYDQNITNVTLLELQSNPMVATLPDQSTSTSSSSSSQPIQSQQHSLFKWTEVLQHPGLIFALTHTNSPVCFMIESNRIKIQELKPKKKIIDLVAISTQLKDQYQSKITTLLSLCDDGSLRFHRAVQEQTNFWLKPEIHNLDEIPTYYSSIMTKSIGSKSSSRAGSNDPQQSSTSTSNKSNPHFAVDFFERCTLILNDIEFGGSDILEVYNVQQIKNRLNSTNMYIACTKPNGFSITITQTGSFDLVMAGVRVNLGVCDPARAPTSIEVFGRTIWVAVNRHRWFDIPFTRSEMKKLIETNTLSIRFAPSADPNQVTIVDSIRVYGRLRDLVGLPSVTEEETAIANINKTGTSSFDDLRRKLIQSTMQPRSSSMSIKSPIQKLSLLLNAPSITDDELIMAMKSTNQSIIVVNRLMATSLDVLESLISFTKSTSEMNVDQQPRSSSSSSSTMIWIMSARDLCNGQEFKQKCDTALSISSKLLTISLSKRLDKSICMLLAKLLPSRNQYDEHRGDILFENGIENLNHVDDINVYRYYLSWFHENVHEYPKNFIRFILKYFSKNSNDPHTSTLQFCSHLVDLFWRLYLRRPSNDLTSPLTMVGHYYGLELLIDSLVFILHSSTYAITSISGSVDQQNENQQKVINKCSQLVVQMLCSLDPRISFATKKALLRILYSISSGIYRHHMEKQSPNNRTLTPSVSKQPNASSSVNGKSESHRERRHSARHSVGHLHQTTANVSIGHQEPSTSSGGSLLHRQGATRRSRSSGLSSSWWTTTNRPDASSSTSGSGSGRRGQGSGSISGSLSGQRNNTAAASLLER</sequence>
<feature type="transmembrane region" description="Helical" evidence="6">
    <location>
        <begin position="841"/>
        <end position="862"/>
    </location>
</feature>
<organism evidence="8 9">
    <name type="scientific">Euroglyphus maynei</name>
    <name type="common">Mayne's house dust mite</name>
    <dbReference type="NCBI Taxonomy" id="6958"/>
    <lineage>
        <taxon>Eukaryota</taxon>
        <taxon>Metazoa</taxon>
        <taxon>Ecdysozoa</taxon>
        <taxon>Arthropoda</taxon>
        <taxon>Chelicerata</taxon>
        <taxon>Arachnida</taxon>
        <taxon>Acari</taxon>
        <taxon>Acariformes</taxon>
        <taxon>Sarcoptiformes</taxon>
        <taxon>Astigmata</taxon>
        <taxon>Psoroptidia</taxon>
        <taxon>Analgoidea</taxon>
        <taxon>Pyroglyphidae</taxon>
        <taxon>Pyroglyphinae</taxon>
        <taxon>Euroglyphus</taxon>
    </lineage>
</organism>
<gene>
    <name evidence="8" type="ORF">BLA29_000261</name>
</gene>
<evidence type="ECO:0000313" key="8">
    <source>
        <dbReference type="EMBL" id="OTF83357.1"/>
    </source>
</evidence>
<evidence type="ECO:0000256" key="6">
    <source>
        <dbReference type="SAM" id="Phobius"/>
    </source>
</evidence>
<dbReference type="InterPro" id="IPR003126">
    <property type="entry name" value="Znf_UBR"/>
</dbReference>
<keyword evidence="6" id="KW-0472">Membrane</keyword>
<protein>
    <recommendedName>
        <fullName evidence="7">UBR-type domain-containing protein</fullName>
    </recommendedName>
</protein>
<dbReference type="InterPro" id="IPR047509">
    <property type="entry name" value="UBR4-like_UBR-box"/>
</dbReference>
<keyword evidence="6" id="KW-0812">Transmembrane</keyword>
<feature type="region of interest" description="Disordered" evidence="5">
    <location>
        <begin position="2236"/>
        <end position="2368"/>
    </location>
</feature>
<dbReference type="PANTHER" id="PTHR21725:SF1">
    <property type="entry name" value="E3 UBIQUITIN-PROTEIN LIGASE UBR4"/>
    <property type="match status" value="1"/>
</dbReference>
<feature type="compositionally biased region" description="Basic residues" evidence="5">
    <location>
        <begin position="2268"/>
        <end position="2278"/>
    </location>
</feature>